<dbReference type="CDD" id="cd00306">
    <property type="entry name" value="Peptidases_S8_S53"/>
    <property type="match status" value="1"/>
</dbReference>
<proteinExistence type="inferred from homology"/>
<dbReference type="PANTHER" id="PTHR43806">
    <property type="entry name" value="PEPTIDASE S8"/>
    <property type="match status" value="1"/>
</dbReference>
<feature type="domain" description="Peptidase S8/S53" evidence="5">
    <location>
        <begin position="29"/>
        <end position="263"/>
    </location>
</feature>
<keyword evidence="4" id="KW-0720">Serine protease</keyword>
<evidence type="ECO:0000256" key="3">
    <source>
        <dbReference type="ARBA" id="ARBA00022801"/>
    </source>
</evidence>
<dbReference type="PROSITE" id="PS51892">
    <property type="entry name" value="SUBTILASE"/>
    <property type="match status" value="1"/>
</dbReference>
<dbReference type="EMBL" id="CAEZYD010000023">
    <property type="protein sequence ID" value="CAB4718079.1"/>
    <property type="molecule type" value="Genomic_DNA"/>
</dbReference>
<evidence type="ECO:0000256" key="1">
    <source>
        <dbReference type="ARBA" id="ARBA00011073"/>
    </source>
</evidence>
<gene>
    <name evidence="6" type="ORF">UFOPK2652_01228</name>
</gene>
<evidence type="ECO:0000259" key="5">
    <source>
        <dbReference type="Pfam" id="PF00082"/>
    </source>
</evidence>
<dbReference type="GO" id="GO:0006508">
    <property type="term" value="P:proteolysis"/>
    <property type="evidence" value="ECO:0007669"/>
    <property type="project" value="UniProtKB-KW"/>
</dbReference>
<evidence type="ECO:0000256" key="4">
    <source>
        <dbReference type="ARBA" id="ARBA00022825"/>
    </source>
</evidence>
<name>A0A6J6R4N0_9ZZZZ</name>
<dbReference type="AlphaFoldDB" id="A0A6J6R4N0"/>
<dbReference type="InterPro" id="IPR050131">
    <property type="entry name" value="Peptidase_S8_subtilisin-like"/>
</dbReference>
<dbReference type="GO" id="GO:0004252">
    <property type="term" value="F:serine-type endopeptidase activity"/>
    <property type="evidence" value="ECO:0007669"/>
    <property type="project" value="InterPro"/>
</dbReference>
<keyword evidence="2" id="KW-0645">Protease</keyword>
<dbReference type="InterPro" id="IPR000209">
    <property type="entry name" value="Peptidase_S8/S53_dom"/>
</dbReference>
<evidence type="ECO:0000313" key="6">
    <source>
        <dbReference type="EMBL" id="CAB4718079.1"/>
    </source>
</evidence>
<dbReference type="PANTHER" id="PTHR43806:SF11">
    <property type="entry name" value="CEREVISIN-RELATED"/>
    <property type="match status" value="1"/>
</dbReference>
<organism evidence="6">
    <name type="scientific">freshwater metagenome</name>
    <dbReference type="NCBI Taxonomy" id="449393"/>
    <lineage>
        <taxon>unclassified sequences</taxon>
        <taxon>metagenomes</taxon>
        <taxon>ecological metagenomes</taxon>
    </lineage>
</organism>
<dbReference type="Gene3D" id="3.40.50.200">
    <property type="entry name" value="Peptidase S8/S53 domain"/>
    <property type="match status" value="1"/>
</dbReference>
<dbReference type="InterPro" id="IPR036852">
    <property type="entry name" value="Peptidase_S8/S53_dom_sf"/>
</dbReference>
<keyword evidence="3" id="KW-0378">Hydrolase</keyword>
<dbReference type="SUPFAM" id="SSF52743">
    <property type="entry name" value="Subtilisin-like"/>
    <property type="match status" value="1"/>
</dbReference>
<sequence>MKKLMILICTLTMVTTGTLPTHAADIAPSIVVIDTGTDPALFPGKIVAEACFLEYYTCANGKQTMEGPGASYIAPTTNKDLTHGTQMLSIIAKVNPAANLIPIKIVERTPSGNPMLYTLASVKLALDWVIANRVKYNIAVVSLSQGGIKAGCRVPDGMVAQFATLKAVNVPIVVSIGNNSSKTDSNAPACIPDAVAVGGTDNPTPTSKPIAWDPTAKPYIARYNNVSSAVDFYANARWFTTNRDGSKKFIVGTSAATASVAGWWLLNRKESFDATYKYLSDNAGVASNEWFTGKYIFIDSIPMGNA</sequence>
<accession>A0A6J6R4N0</accession>
<evidence type="ECO:0000256" key="2">
    <source>
        <dbReference type="ARBA" id="ARBA00022670"/>
    </source>
</evidence>
<reference evidence="6" key="1">
    <citation type="submission" date="2020-05" db="EMBL/GenBank/DDBJ databases">
        <authorList>
            <person name="Chiriac C."/>
            <person name="Salcher M."/>
            <person name="Ghai R."/>
            <person name="Kavagutti S V."/>
        </authorList>
    </citation>
    <scope>NUCLEOTIDE SEQUENCE</scope>
</reference>
<protein>
    <submittedName>
        <fullName evidence="6">Unannotated protein</fullName>
    </submittedName>
</protein>
<dbReference type="Pfam" id="PF00082">
    <property type="entry name" value="Peptidase_S8"/>
    <property type="match status" value="1"/>
</dbReference>
<comment type="similarity">
    <text evidence="1">Belongs to the peptidase S8 family.</text>
</comment>